<feature type="transmembrane region" description="Helical" evidence="6">
    <location>
        <begin position="157"/>
        <end position="175"/>
    </location>
</feature>
<evidence type="ECO:0000256" key="3">
    <source>
        <dbReference type="ARBA" id="ARBA00022692"/>
    </source>
</evidence>
<dbReference type="OrthoDB" id="5729944at2"/>
<organism evidence="8 9">
    <name type="scientific">Desulfomicrobium apsheronum</name>
    <dbReference type="NCBI Taxonomy" id="52560"/>
    <lineage>
        <taxon>Bacteria</taxon>
        <taxon>Pseudomonadati</taxon>
        <taxon>Thermodesulfobacteriota</taxon>
        <taxon>Desulfovibrionia</taxon>
        <taxon>Desulfovibrionales</taxon>
        <taxon>Desulfomicrobiaceae</taxon>
        <taxon>Desulfomicrobium</taxon>
    </lineage>
</organism>
<keyword evidence="5 6" id="KW-0472">Membrane</keyword>
<evidence type="ECO:0000256" key="6">
    <source>
        <dbReference type="SAM" id="Phobius"/>
    </source>
</evidence>
<evidence type="ECO:0000313" key="9">
    <source>
        <dbReference type="Proteomes" id="UP000198635"/>
    </source>
</evidence>
<evidence type="ECO:0000259" key="7">
    <source>
        <dbReference type="Pfam" id="PF00892"/>
    </source>
</evidence>
<gene>
    <name evidence="8" type="ORF">SAMN04488082_12239</name>
</gene>
<feature type="transmembrane region" description="Helical" evidence="6">
    <location>
        <begin position="250"/>
        <end position="266"/>
    </location>
</feature>
<dbReference type="RefSeq" id="WP_092378571.1">
    <property type="nucleotide sequence ID" value="NZ_FORX01000022.1"/>
</dbReference>
<feature type="transmembrane region" description="Helical" evidence="6">
    <location>
        <begin position="187"/>
        <end position="210"/>
    </location>
</feature>
<dbReference type="Proteomes" id="UP000198635">
    <property type="component" value="Unassembled WGS sequence"/>
</dbReference>
<dbReference type="GO" id="GO:0005886">
    <property type="term" value="C:plasma membrane"/>
    <property type="evidence" value="ECO:0007669"/>
    <property type="project" value="UniProtKB-SubCell"/>
</dbReference>
<feature type="transmembrane region" description="Helical" evidence="6">
    <location>
        <begin position="216"/>
        <end position="238"/>
    </location>
</feature>
<feature type="domain" description="EamA" evidence="7">
    <location>
        <begin position="157"/>
        <end position="286"/>
    </location>
</feature>
<keyword evidence="2" id="KW-1003">Cell membrane</keyword>
<keyword evidence="9" id="KW-1185">Reference proteome</keyword>
<evidence type="ECO:0000256" key="1">
    <source>
        <dbReference type="ARBA" id="ARBA00004651"/>
    </source>
</evidence>
<feature type="transmembrane region" description="Helical" evidence="6">
    <location>
        <begin position="39"/>
        <end position="59"/>
    </location>
</feature>
<dbReference type="STRING" id="52560.SAMN04488082_12239"/>
<evidence type="ECO:0000256" key="2">
    <source>
        <dbReference type="ARBA" id="ARBA00022475"/>
    </source>
</evidence>
<feature type="transmembrane region" description="Helical" evidence="6">
    <location>
        <begin position="127"/>
        <end position="145"/>
    </location>
</feature>
<dbReference type="AlphaFoldDB" id="A0A1I3Z3Z4"/>
<dbReference type="InterPro" id="IPR051258">
    <property type="entry name" value="Diverse_Substrate_Transporter"/>
</dbReference>
<feature type="transmembrane region" description="Helical" evidence="6">
    <location>
        <begin position="71"/>
        <end position="91"/>
    </location>
</feature>
<dbReference type="Pfam" id="PF00892">
    <property type="entry name" value="EamA"/>
    <property type="match status" value="2"/>
</dbReference>
<comment type="subcellular location">
    <subcellularLocation>
        <location evidence="1">Cell membrane</location>
        <topology evidence="1">Multi-pass membrane protein</topology>
    </subcellularLocation>
</comment>
<protein>
    <submittedName>
        <fullName evidence="8">EamA domain-containing membrane protein RarD</fullName>
    </submittedName>
</protein>
<dbReference type="InterPro" id="IPR000620">
    <property type="entry name" value="EamA_dom"/>
</dbReference>
<dbReference type="SUPFAM" id="SSF103481">
    <property type="entry name" value="Multidrug resistance efflux transporter EmrE"/>
    <property type="match status" value="2"/>
</dbReference>
<sequence>MQKNQKKAYICGLAAVCLWSTVATAFKLSLRHLGPEPLLFYASLTSVLVLLLILAIQGRMRELSRLTFKDARFSLLLGGLNPFLYYLVLIRAYDLLRAQEAQAINYTWAITMSLLSIPLLGQRLRGLQFVAIGLGYLGALIISTRGNLLGFEMASPLGFALAMGSTVIWALFWIFGVKDAMDPTLRLLLNFCCGAVYTGAWALLSGISLIPNGPGLLGAVYLGIFEMGVTFVLWMSALRLSRTTAQVSNMIYLAPFLSLFIIHFLLGETIHAATLAGLGFILAGTVTQKFADAQATK</sequence>
<name>A0A1I3Z3Z4_9BACT</name>
<keyword evidence="3 6" id="KW-0812">Transmembrane</keyword>
<feature type="domain" description="EamA" evidence="7">
    <location>
        <begin position="7"/>
        <end position="144"/>
    </location>
</feature>
<dbReference type="InterPro" id="IPR037185">
    <property type="entry name" value="EmrE-like"/>
</dbReference>
<reference evidence="9" key="1">
    <citation type="submission" date="2016-10" db="EMBL/GenBank/DDBJ databases">
        <authorList>
            <person name="Varghese N."/>
            <person name="Submissions S."/>
        </authorList>
    </citation>
    <scope>NUCLEOTIDE SEQUENCE [LARGE SCALE GENOMIC DNA]</scope>
    <source>
        <strain evidence="9">DSM 5918</strain>
    </source>
</reference>
<accession>A0A1I3Z3Z4</accession>
<dbReference type="EMBL" id="FORX01000022">
    <property type="protein sequence ID" value="SFK38843.1"/>
    <property type="molecule type" value="Genomic_DNA"/>
</dbReference>
<keyword evidence="4 6" id="KW-1133">Transmembrane helix</keyword>
<evidence type="ECO:0000256" key="5">
    <source>
        <dbReference type="ARBA" id="ARBA00023136"/>
    </source>
</evidence>
<evidence type="ECO:0000313" key="8">
    <source>
        <dbReference type="EMBL" id="SFK38843.1"/>
    </source>
</evidence>
<feature type="transmembrane region" description="Helical" evidence="6">
    <location>
        <begin position="103"/>
        <end position="120"/>
    </location>
</feature>
<evidence type="ECO:0000256" key="4">
    <source>
        <dbReference type="ARBA" id="ARBA00022989"/>
    </source>
</evidence>
<proteinExistence type="predicted"/>
<dbReference type="PANTHER" id="PTHR42920">
    <property type="entry name" value="OS03G0707200 PROTEIN-RELATED"/>
    <property type="match status" value="1"/>
</dbReference>
<dbReference type="PANTHER" id="PTHR42920:SF24">
    <property type="entry name" value="AROMATIC AMINO ACID EXPORTER YDDG"/>
    <property type="match status" value="1"/>
</dbReference>